<comment type="caution">
    <text evidence="3">The sequence shown here is derived from an EMBL/GenBank/DDBJ whole genome shotgun (WGS) entry which is preliminary data.</text>
</comment>
<dbReference type="AlphaFoldDB" id="A0A1G4I1G9"/>
<dbReference type="PANTHER" id="PTHR21646:SF92">
    <property type="entry name" value="CARBOXYL-TERMINAL HYDROLASE, PUTATIVE-RELATED"/>
    <property type="match status" value="1"/>
</dbReference>
<proteinExistence type="predicted"/>
<evidence type="ECO:0000313" key="4">
    <source>
        <dbReference type="Proteomes" id="UP000195570"/>
    </source>
</evidence>
<protein>
    <submittedName>
        <fullName evidence="3">Ubiquitin carboxyl-terminal hydrolase, putative</fullName>
    </submittedName>
</protein>
<dbReference type="Pfam" id="PF00443">
    <property type="entry name" value="UCH"/>
    <property type="match status" value="1"/>
</dbReference>
<dbReference type="PROSITE" id="PS00973">
    <property type="entry name" value="USP_2"/>
    <property type="match status" value="1"/>
</dbReference>
<dbReference type="GO" id="GO:0016579">
    <property type="term" value="P:protein deubiquitination"/>
    <property type="evidence" value="ECO:0007669"/>
    <property type="project" value="InterPro"/>
</dbReference>
<feature type="region of interest" description="Disordered" evidence="1">
    <location>
        <begin position="653"/>
        <end position="673"/>
    </location>
</feature>
<dbReference type="InterPro" id="IPR001394">
    <property type="entry name" value="Peptidase_C19_UCH"/>
</dbReference>
<organism evidence="3 4">
    <name type="scientific">Trypanosoma equiperdum</name>
    <dbReference type="NCBI Taxonomy" id="5694"/>
    <lineage>
        <taxon>Eukaryota</taxon>
        <taxon>Discoba</taxon>
        <taxon>Euglenozoa</taxon>
        <taxon>Kinetoplastea</taxon>
        <taxon>Metakinetoplastina</taxon>
        <taxon>Trypanosomatida</taxon>
        <taxon>Trypanosomatidae</taxon>
        <taxon>Trypanosoma</taxon>
    </lineage>
</organism>
<feature type="region of interest" description="Disordered" evidence="1">
    <location>
        <begin position="217"/>
        <end position="248"/>
    </location>
</feature>
<sequence length="790" mass="89122">MLSSSSPVLVSEQTCDKVDYGMELMPGKRLNTPVETPVIICPLYNLGNTCYFNAGVQLLVNCPQFVYCLRDSLFRHPEHHRYAERVSRSCGKAALELFEAFTQLVNDMEFTQLEPDCAISPLRALECLSAVHPLFEGREQQDCPEMVNAVIANVAEVGRQEIELDNLLKSFEGDYLYLEKAMGCRRGDTSFVPMRCTRQRMEFDEISLQSGSLYGSDQMNRNGAASANHEQNENGSENNHFTTSAQTHNAPQFPVFPGSWWNFNTMRINQFVNRENRLLQLQEDSKNGKLPQSTFRPPKIFYNSVTDGFTGQILSEIRCHTCQRSSRIVESFSSLTIGIPSPRQRLQYAKKHPEVQRVKQDGTPQNLARSLYWRSVFSWFYAATRWIVGLFTGFSRRGNCPVTLQECLDIHFEPVELKGSNMYHCSTCNAKREATKQETLLTMPEYLLLHMKRFEQGKCFNTKKTDEVIFPMSWDVGAAQSTDVLRLRNYLDSNVLAFNYPLSTFHGTTSAGDSTPMENSTSVTTPLTATNDHQKFAAASSSPLQSMQTRENPDIEAPIDTYTLEAVVNHHGTIARGHYTTFARKKTASKDVWVYLNDEELSTTTADSVANSEEYLLLYKKQSLFPRSEAFEKLRTKARELLAKPLSSRMGLDAAGVDKSSRNPNSNTNLSISGGGDGCHDVVYISRPWLQRMTFMEEPGPILNRLSYRAATQETGESSSAHGTQSSPKQNLGEPTSAKGPPYEKSLPVEWFYVSLLQQEYDAFYDMYGGNQAVTQSEYNLMMSEQDALV</sequence>
<dbReference type="InterPro" id="IPR018200">
    <property type="entry name" value="USP_CS"/>
</dbReference>
<dbReference type="Gene3D" id="3.90.70.10">
    <property type="entry name" value="Cysteine proteinases"/>
    <property type="match status" value="1"/>
</dbReference>
<feature type="compositionally biased region" description="Polar residues" evidence="1">
    <location>
        <begin position="711"/>
        <end position="734"/>
    </location>
</feature>
<dbReference type="EMBL" id="CZPT02000286">
    <property type="protein sequence ID" value="SCU65401.1"/>
    <property type="molecule type" value="Genomic_DNA"/>
</dbReference>
<dbReference type="GeneID" id="92380144"/>
<dbReference type="VEuPathDB" id="TriTrypDB:TEOVI_000620500"/>
<dbReference type="InterPro" id="IPR038765">
    <property type="entry name" value="Papain-like_cys_pep_sf"/>
</dbReference>
<dbReference type="Proteomes" id="UP000195570">
    <property type="component" value="Unassembled WGS sequence"/>
</dbReference>
<evidence type="ECO:0000256" key="1">
    <source>
        <dbReference type="SAM" id="MobiDB-lite"/>
    </source>
</evidence>
<dbReference type="PROSITE" id="PS50235">
    <property type="entry name" value="USP_3"/>
    <property type="match status" value="1"/>
</dbReference>
<feature type="domain" description="USP" evidence="2">
    <location>
        <begin position="41"/>
        <end position="622"/>
    </location>
</feature>
<feature type="compositionally biased region" description="Polar residues" evidence="1">
    <location>
        <begin position="662"/>
        <end position="672"/>
    </location>
</feature>
<dbReference type="SUPFAM" id="SSF54001">
    <property type="entry name" value="Cysteine proteinases"/>
    <property type="match status" value="1"/>
</dbReference>
<reference evidence="3" key="1">
    <citation type="submission" date="2016-09" db="EMBL/GenBank/DDBJ databases">
        <authorList>
            <person name="Hebert L."/>
            <person name="Moumen B."/>
        </authorList>
    </citation>
    <scope>NUCLEOTIDE SEQUENCE [LARGE SCALE GENOMIC DNA]</scope>
    <source>
        <strain evidence="3">OVI</strain>
    </source>
</reference>
<evidence type="ECO:0000313" key="3">
    <source>
        <dbReference type="EMBL" id="SCU65401.1"/>
    </source>
</evidence>
<dbReference type="InterPro" id="IPR050185">
    <property type="entry name" value="Ub_carboxyl-term_hydrolase"/>
</dbReference>
<feature type="region of interest" description="Disordered" evidence="1">
    <location>
        <begin position="711"/>
        <end position="742"/>
    </location>
</feature>
<keyword evidence="3" id="KW-0378">Hydrolase</keyword>
<dbReference type="PANTHER" id="PTHR21646">
    <property type="entry name" value="UBIQUITIN CARBOXYL-TERMINAL HYDROLASE"/>
    <property type="match status" value="1"/>
</dbReference>
<dbReference type="InterPro" id="IPR028889">
    <property type="entry name" value="USP"/>
</dbReference>
<accession>A0A1G4I1G9</accession>
<name>A0A1G4I1G9_TRYEQ</name>
<gene>
    <name evidence="3" type="ORF">TEOVI_000620500</name>
</gene>
<dbReference type="GO" id="GO:0004843">
    <property type="term" value="F:cysteine-type deubiquitinase activity"/>
    <property type="evidence" value="ECO:0007669"/>
    <property type="project" value="InterPro"/>
</dbReference>
<dbReference type="RefSeq" id="XP_067077008.1">
    <property type="nucleotide sequence ID" value="XM_067220907.1"/>
</dbReference>
<evidence type="ECO:0000259" key="2">
    <source>
        <dbReference type="PROSITE" id="PS50235"/>
    </source>
</evidence>
<keyword evidence="4" id="KW-1185">Reference proteome</keyword>